<dbReference type="EMBL" id="JABEPP010000006">
    <property type="protein sequence ID" value="NNM74843.1"/>
    <property type="molecule type" value="Genomic_DNA"/>
</dbReference>
<comment type="caution">
    <text evidence="4">The sequence shown here is derived from an EMBL/GenBank/DDBJ whole genome shotgun (WGS) entry which is preliminary data.</text>
</comment>
<feature type="domain" description="CAF17 C-terminal" evidence="3">
    <location>
        <begin position="211"/>
        <end position="283"/>
    </location>
</feature>
<evidence type="ECO:0000313" key="4">
    <source>
        <dbReference type="EMBL" id="NNM74843.1"/>
    </source>
</evidence>
<name>A0A849ILL4_9HYPH</name>
<protein>
    <submittedName>
        <fullName evidence="4">Folate-binding protein YgfZ</fullName>
    </submittedName>
</protein>
<dbReference type="Pfam" id="PF25455">
    <property type="entry name" value="Beta-barrel_CAF17_C"/>
    <property type="match status" value="1"/>
</dbReference>
<dbReference type="InterPro" id="IPR045179">
    <property type="entry name" value="YgfZ/GcvT"/>
</dbReference>
<dbReference type="PIRSF" id="PIRSF006487">
    <property type="entry name" value="GcvT"/>
    <property type="match status" value="1"/>
</dbReference>
<accession>A0A849ILL4</accession>
<evidence type="ECO:0000313" key="5">
    <source>
        <dbReference type="Proteomes" id="UP000564885"/>
    </source>
</evidence>
<dbReference type="PANTHER" id="PTHR22602">
    <property type="entry name" value="TRANSFERASE CAF17, MITOCHONDRIAL-RELATED"/>
    <property type="match status" value="1"/>
</dbReference>
<dbReference type="Pfam" id="PF01571">
    <property type="entry name" value="GCV_T"/>
    <property type="match status" value="1"/>
</dbReference>
<dbReference type="InterPro" id="IPR017703">
    <property type="entry name" value="YgfZ/GCV_T_CS"/>
</dbReference>
<dbReference type="PANTHER" id="PTHR22602:SF0">
    <property type="entry name" value="TRANSFERASE CAF17, MITOCHONDRIAL-RELATED"/>
    <property type="match status" value="1"/>
</dbReference>
<sequence length="295" mass="31243">MPVAHLSDHAVLKVSGPEARTFLDRLVTCDLDRLPPAGARYGALLTPQGKIIADFILFDASALDPGSVFIDAPAACAGELAKRLSMYKLRAQVAIEDLSASHAVLAGWGETSEPTGERHLAAPDPRLAALGWRAVVERGGLMDSGSPADGEEAYHTHRIGIGVPEGGRDFAFNDAFPHEALMDQLAGVDFDKGCYVGQEVVSRMQHRGTARTRIVRALFDGEPPSPGRDVTAADRAVGRIGSVAGERALATLRLDRVAEALGAGLPIMAGEVPIRLEKPGWVHFPYPGESGFPSA</sequence>
<evidence type="ECO:0000259" key="2">
    <source>
        <dbReference type="Pfam" id="PF01571"/>
    </source>
</evidence>
<dbReference type="Proteomes" id="UP000564885">
    <property type="component" value="Unassembled WGS sequence"/>
</dbReference>
<proteinExistence type="predicted"/>
<gene>
    <name evidence="4" type="ORF">HJG44_21000</name>
</gene>
<dbReference type="Gene3D" id="3.30.1360.120">
    <property type="entry name" value="Probable tRNA modification gtpase trme, domain 1"/>
    <property type="match status" value="1"/>
</dbReference>
<keyword evidence="1" id="KW-0809">Transit peptide</keyword>
<organism evidence="4 5">
    <name type="scientific">Enterovirga aerilata</name>
    <dbReference type="NCBI Taxonomy" id="2730920"/>
    <lineage>
        <taxon>Bacteria</taxon>
        <taxon>Pseudomonadati</taxon>
        <taxon>Pseudomonadota</taxon>
        <taxon>Alphaproteobacteria</taxon>
        <taxon>Hyphomicrobiales</taxon>
        <taxon>Methylobacteriaceae</taxon>
        <taxon>Enterovirga</taxon>
    </lineage>
</organism>
<dbReference type="GO" id="GO:0016226">
    <property type="term" value="P:iron-sulfur cluster assembly"/>
    <property type="evidence" value="ECO:0007669"/>
    <property type="project" value="TreeGrafter"/>
</dbReference>
<evidence type="ECO:0000256" key="1">
    <source>
        <dbReference type="ARBA" id="ARBA00022946"/>
    </source>
</evidence>
<dbReference type="InterPro" id="IPR057460">
    <property type="entry name" value="CAF17_C"/>
</dbReference>
<dbReference type="InterPro" id="IPR006222">
    <property type="entry name" value="GCVT_N"/>
</dbReference>
<feature type="domain" description="GCVT N-terminal" evidence="2">
    <location>
        <begin position="10"/>
        <end position="113"/>
    </location>
</feature>
<keyword evidence="5" id="KW-1185">Reference proteome</keyword>
<dbReference type="InterPro" id="IPR027266">
    <property type="entry name" value="TrmE/GcvT-like"/>
</dbReference>
<reference evidence="4 5" key="1">
    <citation type="submission" date="2020-04" db="EMBL/GenBank/DDBJ databases">
        <title>Enterovirga sp. isolate from soil.</title>
        <authorList>
            <person name="Chea S."/>
            <person name="Kim D.-U."/>
        </authorList>
    </citation>
    <scope>NUCLEOTIDE SEQUENCE [LARGE SCALE GENOMIC DNA]</scope>
    <source>
        <strain evidence="4 5">DB1703</strain>
    </source>
</reference>
<dbReference type="Gene3D" id="2.40.30.160">
    <property type="match status" value="1"/>
</dbReference>
<evidence type="ECO:0000259" key="3">
    <source>
        <dbReference type="Pfam" id="PF25455"/>
    </source>
</evidence>
<dbReference type="SUPFAM" id="SSF103025">
    <property type="entry name" value="Folate-binding domain"/>
    <property type="match status" value="1"/>
</dbReference>
<dbReference type="RefSeq" id="WP_171220286.1">
    <property type="nucleotide sequence ID" value="NZ_JABEPP010000006.1"/>
</dbReference>
<dbReference type="NCBIfam" id="TIGR03317">
    <property type="entry name" value="ygfZ_signature"/>
    <property type="match status" value="1"/>
</dbReference>
<dbReference type="AlphaFoldDB" id="A0A849ILL4"/>